<dbReference type="EMBL" id="CAJVPK010001544">
    <property type="protein sequence ID" value="CAG8590616.1"/>
    <property type="molecule type" value="Genomic_DNA"/>
</dbReference>
<feature type="compositionally biased region" description="Polar residues" evidence="1">
    <location>
        <begin position="33"/>
        <end position="52"/>
    </location>
</feature>
<comment type="caution">
    <text evidence="2">The sequence shown here is derived from an EMBL/GenBank/DDBJ whole genome shotgun (WGS) entry which is preliminary data.</text>
</comment>
<dbReference type="Proteomes" id="UP000789706">
    <property type="component" value="Unassembled WGS sequence"/>
</dbReference>
<evidence type="ECO:0000313" key="2">
    <source>
        <dbReference type="EMBL" id="CAG8590616.1"/>
    </source>
</evidence>
<keyword evidence="3" id="KW-1185">Reference proteome</keyword>
<reference evidence="2" key="1">
    <citation type="submission" date="2021-06" db="EMBL/GenBank/DDBJ databases">
        <authorList>
            <person name="Kallberg Y."/>
            <person name="Tangrot J."/>
            <person name="Rosling A."/>
        </authorList>
    </citation>
    <scope>NUCLEOTIDE SEQUENCE</scope>
    <source>
        <strain evidence="2">AZ414A</strain>
    </source>
</reference>
<feature type="compositionally biased region" description="Low complexity" evidence="1">
    <location>
        <begin position="18"/>
        <end position="32"/>
    </location>
</feature>
<protein>
    <submittedName>
        <fullName evidence="2">11296_t:CDS:1</fullName>
    </submittedName>
</protein>
<dbReference type="OrthoDB" id="2423810at2759"/>
<gene>
    <name evidence="2" type="ORF">DEBURN_LOCUS9037</name>
</gene>
<accession>A0A9N9C794</accession>
<feature type="compositionally biased region" description="Basic and acidic residues" evidence="1">
    <location>
        <begin position="1"/>
        <end position="17"/>
    </location>
</feature>
<dbReference type="AlphaFoldDB" id="A0A9N9C794"/>
<name>A0A9N9C794_9GLOM</name>
<sequence length="104" mass="11983">MTPEIKHVELIDDKSELPSEISPSLPKPEISPDSSVNNKLKNSDEVSPQQISYPRGYQTREQRETRLRQKAIELGEDPDKFVTITEKDKLDSIAFRDRMQTDAR</sequence>
<evidence type="ECO:0000313" key="3">
    <source>
        <dbReference type="Proteomes" id="UP000789706"/>
    </source>
</evidence>
<feature type="region of interest" description="Disordered" evidence="1">
    <location>
        <begin position="1"/>
        <end position="62"/>
    </location>
</feature>
<feature type="non-terminal residue" evidence="2">
    <location>
        <position position="104"/>
    </location>
</feature>
<evidence type="ECO:0000256" key="1">
    <source>
        <dbReference type="SAM" id="MobiDB-lite"/>
    </source>
</evidence>
<organism evidence="2 3">
    <name type="scientific">Diversispora eburnea</name>
    <dbReference type="NCBI Taxonomy" id="1213867"/>
    <lineage>
        <taxon>Eukaryota</taxon>
        <taxon>Fungi</taxon>
        <taxon>Fungi incertae sedis</taxon>
        <taxon>Mucoromycota</taxon>
        <taxon>Glomeromycotina</taxon>
        <taxon>Glomeromycetes</taxon>
        <taxon>Diversisporales</taxon>
        <taxon>Diversisporaceae</taxon>
        <taxon>Diversispora</taxon>
    </lineage>
</organism>
<proteinExistence type="predicted"/>